<protein>
    <submittedName>
        <fullName evidence="3">(diamondback moth) hypothetical protein</fullName>
    </submittedName>
</protein>
<dbReference type="GO" id="GO:0003824">
    <property type="term" value="F:catalytic activity"/>
    <property type="evidence" value="ECO:0007669"/>
    <property type="project" value="InterPro"/>
</dbReference>
<dbReference type="CDD" id="cd01650">
    <property type="entry name" value="RT_nLTR_like"/>
    <property type="match status" value="1"/>
</dbReference>
<dbReference type="Gene3D" id="3.60.10.10">
    <property type="entry name" value="Endonuclease/exonuclease/phosphatase"/>
    <property type="match status" value="1"/>
</dbReference>
<feature type="region of interest" description="Disordered" evidence="1">
    <location>
        <begin position="1544"/>
        <end position="1616"/>
    </location>
</feature>
<dbReference type="InterPro" id="IPR036691">
    <property type="entry name" value="Endo/exonu/phosph_ase_sf"/>
</dbReference>
<feature type="region of interest" description="Disordered" evidence="1">
    <location>
        <begin position="33"/>
        <end position="432"/>
    </location>
</feature>
<proteinExistence type="predicted"/>
<gene>
    <name evidence="3" type="ORF">PLXY2_LOCUS11405</name>
</gene>
<dbReference type="InterPro" id="IPR043502">
    <property type="entry name" value="DNA/RNA_pol_sf"/>
</dbReference>
<dbReference type="InterPro" id="IPR000477">
    <property type="entry name" value="RT_dom"/>
</dbReference>
<name>A0A8S4FZK0_PLUXY</name>
<dbReference type="EMBL" id="CAJHNJ030000058">
    <property type="protein sequence ID" value="CAG9133144.1"/>
    <property type="molecule type" value="Genomic_DNA"/>
</dbReference>
<evidence type="ECO:0000313" key="4">
    <source>
        <dbReference type="Proteomes" id="UP000653454"/>
    </source>
</evidence>
<feature type="compositionally biased region" description="Basic and acidic residues" evidence="1">
    <location>
        <begin position="1561"/>
        <end position="1573"/>
    </location>
</feature>
<dbReference type="Proteomes" id="UP000653454">
    <property type="component" value="Unassembled WGS sequence"/>
</dbReference>
<feature type="compositionally biased region" description="Low complexity" evidence="1">
    <location>
        <begin position="258"/>
        <end position="270"/>
    </location>
</feature>
<feature type="compositionally biased region" description="Acidic residues" evidence="1">
    <location>
        <begin position="183"/>
        <end position="192"/>
    </location>
</feature>
<feature type="region of interest" description="Disordered" evidence="1">
    <location>
        <begin position="1417"/>
        <end position="1439"/>
    </location>
</feature>
<dbReference type="SUPFAM" id="SSF56672">
    <property type="entry name" value="DNA/RNA polymerases"/>
    <property type="match status" value="1"/>
</dbReference>
<dbReference type="GO" id="GO:0071897">
    <property type="term" value="P:DNA biosynthetic process"/>
    <property type="evidence" value="ECO:0007669"/>
    <property type="project" value="UniProtKB-ARBA"/>
</dbReference>
<dbReference type="Pfam" id="PF12253">
    <property type="entry name" value="CAF1A_dimeriz"/>
    <property type="match status" value="1"/>
</dbReference>
<dbReference type="Pfam" id="PF00078">
    <property type="entry name" value="RVT_1"/>
    <property type="match status" value="1"/>
</dbReference>
<dbReference type="PANTHER" id="PTHR47027:SF20">
    <property type="entry name" value="REVERSE TRANSCRIPTASE-LIKE PROTEIN WITH RNA-DIRECTED DNA POLYMERASE DOMAIN"/>
    <property type="match status" value="1"/>
</dbReference>
<reference evidence="3" key="1">
    <citation type="submission" date="2020-11" db="EMBL/GenBank/DDBJ databases">
        <authorList>
            <person name="Whiteford S."/>
        </authorList>
    </citation>
    <scope>NUCLEOTIDE SEQUENCE</scope>
</reference>
<dbReference type="SUPFAM" id="SSF56219">
    <property type="entry name" value="DNase I-like"/>
    <property type="match status" value="1"/>
</dbReference>
<evidence type="ECO:0000259" key="2">
    <source>
        <dbReference type="PROSITE" id="PS50878"/>
    </source>
</evidence>
<feature type="compositionally biased region" description="Polar residues" evidence="1">
    <location>
        <begin position="271"/>
        <end position="304"/>
    </location>
</feature>
<dbReference type="Gene3D" id="3.30.70.270">
    <property type="match status" value="1"/>
</dbReference>
<organism evidence="3 4">
    <name type="scientific">Plutella xylostella</name>
    <name type="common">Diamondback moth</name>
    <name type="synonym">Plutella maculipennis</name>
    <dbReference type="NCBI Taxonomy" id="51655"/>
    <lineage>
        <taxon>Eukaryota</taxon>
        <taxon>Metazoa</taxon>
        <taxon>Ecdysozoa</taxon>
        <taxon>Arthropoda</taxon>
        <taxon>Hexapoda</taxon>
        <taxon>Insecta</taxon>
        <taxon>Pterygota</taxon>
        <taxon>Neoptera</taxon>
        <taxon>Endopterygota</taxon>
        <taxon>Lepidoptera</taxon>
        <taxon>Glossata</taxon>
        <taxon>Ditrysia</taxon>
        <taxon>Yponomeutoidea</taxon>
        <taxon>Plutellidae</taxon>
        <taxon>Plutella</taxon>
    </lineage>
</organism>
<feature type="compositionally biased region" description="Basic and acidic residues" evidence="1">
    <location>
        <begin position="1582"/>
        <end position="1601"/>
    </location>
</feature>
<dbReference type="InterPro" id="IPR043128">
    <property type="entry name" value="Rev_trsase/Diguanyl_cyclase"/>
</dbReference>
<feature type="compositionally biased region" description="Basic residues" evidence="1">
    <location>
        <begin position="105"/>
        <end position="122"/>
    </location>
</feature>
<evidence type="ECO:0000256" key="1">
    <source>
        <dbReference type="SAM" id="MobiDB-lite"/>
    </source>
</evidence>
<feature type="compositionally biased region" description="Acidic residues" evidence="1">
    <location>
        <begin position="1417"/>
        <end position="1427"/>
    </location>
</feature>
<feature type="compositionally biased region" description="Basic and acidic residues" evidence="1">
    <location>
        <begin position="220"/>
        <end position="230"/>
    </location>
</feature>
<dbReference type="PANTHER" id="PTHR47027">
    <property type="entry name" value="REVERSE TRANSCRIPTASE DOMAIN-CONTAINING PROTEIN"/>
    <property type="match status" value="1"/>
</dbReference>
<dbReference type="InterPro" id="IPR022043">
    <property type="entry name" value="CAF1A_DD"/>
</dbReference>
<dbReference type="PROSITE" id="PS50878">
    <property type="entry name" value="RT_POL"/>
    <property type="match status" value="1"/>
</dbReference>
<accession>A0A8S4FZK0</accession>
<feature type="compositionally biased region" description="Basic and acidic residues" evidence="1">
    <location>
        <begin position="83"/>
        <end position="92"/>
    </location>
</feature>
<feature type="compositionally biased region" description="Basic and acidic residues" evidence="1">
    <location>
        <begin position="135"/>
        <end position="148"/>
    </location>
</feature>
<sequence length="1616" mass="185398">MPTMKATKTPDAAIVVSPSQKKLKQARLPFKILGDVSPAPESPLTRKRKLSAQDNGVASKIGKISKENEDKEDCVLISDEDSKDSLKTDKEVSISNPYVKLVSKAIKKKQQKSKVSKKKKNTKNVSETITTNNGVEEKEAKDCDKSEVSDVEPMEVDDKTDISTQEVQEPDNDQNKTNNTSIELEDSNDESDANLPIPEPEQWKSLAAITGKNNETADESETKTKLDKPPSKTVSTPKRSPRIKKSQSEENKTTLNTSVSGSKSSEAKSAPTTPKTPKNTRSSISNGQVDDSLNASNTSLTPKQLQRKLESAKKKEEREKEKQDREKKRLQEKEERDKIKKEKEDLKKKEREEKEEARKKEREEKEELKKKEKEEKEKQKELEKKLREEKEELKRKEKEAKEEERRKEKEAREEERRKRQEALDLEKQEQELKKKKAAEAFANFFVPKQKMEKDQSVIGPVIQNNMLSSFTLKSDMRLAPTVRLELSVERKKTLEEFLKKQDVAEKKLYVKSLKTPDVKPGSCGKTWPLDDKDDVVIVEDELQPPDGLGEVICESSVREKLRPKLLSFHENRRPPYWGTWRKRSGAVGPRTPFAQDQVYAPTSKHTDDEVELAYEDVSSALRKFTTHFTVVMGDFNAKLGKQEGGETKVGSHGFGVRNHRGQMLADFLEKEGLYMMNSFYKKKPQRKWTWISPDGKTKNEIDFILTDKKHIFNDVSVISRVKTGSDHRLVRGTLNINCKIERSRLMKSTLRPTPAQIQDPESFQSELCDRLICLENCVTVDDLNNRFVETVREVGSKYFSSRTNRGPQKLSDGTLSLIRERREMRLQSSVDMVEYRRLNRQIAKARRCDMRRYNCKRIQDAIEQNKCSKVFARDRSVRQTLLTQLKTDTGNTVSSVPEILGEIERFYGQLYTTTQNPITSGAHDSRAPLTRHYTEDIPDVSLDEISIALKQLKNNKAPGDDGITTELLKAGGRPILIALRRLFNSVILEGTSPEAWSRSVVTLFFKKGNKALLKNYRPIALLSHVYKLFSRVITNRLEQRLDDFQPPEQAGFRKGYSTIDHIHTLRQVIQKTEEYNLPLCLAFVDYEKAFDSIELWAMLQSLQRCHIDYRYIEVLRCMYNAATMSVRLHEHSTKPIQLQRGVRQGDVISPKLFTCALEDVFKLVEWKRLGINVNGEYISHLRFADDIVIMAETLEELGEMLTDLNDASKQVGLKMNMDKTKVMSNEHVSSSPVTVGGVTIEVVDQYPYLGQVIRLGKSNFDKEVARRIQLGWAAFGKLRHIFTENIPQCLKTKVFNQCVLPVMTYGAETWCFTKGLIHKLRVAQRAMERAMLGVSLRDRIRNEEIRRRTKVTDIAKRISTLKWQWAGHVARRADDRWSRKVLEWRPRVGKRRVGRPPTRWSDDLRKKLLDYSVDSADEWEEEAEGESIDGSAAGSDLDDNDDYEVDHELFVPHGYLSDEEATMDEDDVLALSPEAQQARLKHLEDEFASEMRKPTEKLKPRLYGPIWETKDGGRPEKCVDALWNYFQKLAMIVDDVTPLLQPAPVAEETEKKKNKKKKPEKKAPEGEEKSPKNEKKRKAKPEKKETKQAKVVEAKTPEAKKNQRGINSFLTKLKSG</sequence>
<keyword evidence="4" id="KW-1185">Reference proteome</keyword>
<comment type="caution">
    <text evidence="3">The sequence shown here is derived from an EMBL/GenBank/DDBJ whole genome shotgun (WGS) entry which is preliminary data.</text>
</comment>
<feature type="domain" description="Reverse transcriptase" evidence="2">
    <location>
        <begin position="985"/>
        <end position="1253"/>
    </location>
</feature>
<evidence type="ECO:0000313" key="3">
    <source>
        <dbReference type="EMBL" id="CAG9133144.1"/>
    </source>
</evidence>
<feature type="compositionally biased region" description="Basic and acidic residues" evidence="1">
    <location>
        <begin position="307"/>
        <end position="432"/>
    </location>
</feature>